<dbReference type="Proteomes" id="UP000593567">
    <property type="component" value="Unassembled WGS sequence"/>
</dbReference>
<evidence type="ECO:0000313" key="2">
    <source>
        <dbReference type="Proteomes" id="UP000593567"/>
    </source>
</evidence>
<protein>
    <submittedName>
        <fullName evidence="1">Uncharacterized protein</fullName>
    </submittedName>
</protein>
<proteinExistence type="predicted"/>
<organism evidence="1 2">
    <name type="scientific">Bugula neritina</name>
    <name type="common">Brown bryozoan</name>
    <name type="synonym">Sertularia neritina</name>
    <dbReference type="NCBI Taxonomy" id="10212"/>
    <lineage>
        <taxon>Eukaryota</taxon>
        <taxon>Metazoa</taxon>
        <taxon>Spiralia</taxon>
        <taxon>Lophotrochozoa</taxon>
        <taxon>Bryozoa</taxon>
        <taxon>Gymnolaemata</taxon>
        <taxon>Cheilostomatida</taxon>
        <taxon>Flustrina</taxon>
        <taxon>Buguloidea</taxon>
        <taxon>Bugulidae</taxon>
        <taxon>Bugula</taxon>
    </lineage>
</organism>
<name>A0A7J7IV24_BUGNE</name>
<gene>
    <name evidence="1" type="ORF">EB796_024032</name>
</gene>
<dbReference type="EMBL" id="VXIV02003369">
    <property type="protein sequence ID" value="KAF6017665.1"/>
    <property type="molecule type" value="Genomic_DNA"/>
</dbReference>
<sequence>MVYHIVGCELKIYVEDKSMTLLVLCKLLSQDWTILIHVLIHVFYVSYRHLIHSKDLRVGHGHQLSKIDCKSKVCFQQVSQNF</sequence>
<reference evidence="1" key="1">
    <citation type="submission" date="2020-06" db="EMBL/GenBank/DDBJ databases">
        <title>Draft genome of Bugula neritina, a colonial animal packing powerful symbionts and potential medicines.</title>
        <authorList>
            <person name="Rayko M."/>
        </authorList>
    </citation>
    <scope>NUCLEOTIDE SEQUENCE [LARGE SCALE GENOMIC DNA]</scope>
    <source>
        <strain evidence="1">Kwan_BN1</strain>
    </source>
</reference>
<accession>A0A7J7IV24</accession>
<comment type="caution">
    <text evidence="1">The sequence shown here is derived from an EMBL/GenBank/DDBJ whole genome shotgun (WGS) entry which is preliminary data.</text>
</comment>
<dbReference type="AlphaFoldDB" id="A0A7J7IV24"/>
<evidence type="ECO:0000313" key="1">
    <source>
        <dbReference type="EMBL" id="KAF6017665.1"/>
    </source>
</evidence>
<keyword evidence="2" id="KW-1185">Reference proteome</keyword>